<gene>
    <name evidence="11" type="ORF">BaRGS_00025487</name>
</gene>
<reference evidence="11 12" key="1">
    <citation type="journal article" date="2023" name="Sci. Data">
        <title>Genome assembly of the Korean intertidal mud-creeper Batillaria attramentaria.</title>
        <authorList>
            <person name="Patra A.K."/>
            <person name="Ho P.T."/>
            <person name="Jun S."/>
            <person name="Lee S.J."/>
            <person name="Kim Y."/>
            <person name="Won Y.J."/>
        </authorList>
    </citation>
    <scope>NUCLEOTIDE SEQUENCE [LARGE SCALE GENOMIC DNA]</scope>
    <source>
        <strain evidence="11">Wonlab-2016</strain>
    </source>
</reference>
<evidence type="ECO:0000256" key="5">
    <source>
        <dbReference type="PIRSR" id="PIRSR000106-1"/>
    </source>
</evidence>
<dbReference type="PANTHER" id="PTHR23406">
    <property type="entry name" value="MALIC ENZYME-RELATED"/>
    <property type="match status" value="1"/>
</dbReference>
<evidence type="ECO:0000256" key="4">
    <source>
        <dbReference type="ARBA" id="ARBA00023002"/>
    </source>
</evidence>
<feature type="domain" description="Malic enzyme N-terminal" evidence="10">
    <location>
        <begin position="151"/>
        <end position="332"/>
    </location>
</feature>
<dbReference type="NCBIfam" id="NF010052">
    <property type="entry name" value="PRK13529.1"/>
    <property type="match status" value="1"/>
</dbReference>
<dbReference type="GO" id="GO:0004473">
    <property type="term" value="F:malate dehydrogenase (decarboxylating) (NADP+) activity"/>
    <property type="evidence" value="ECO:0007669"/>
    <property type="project" value="UniProtKB-ARBA"/>
</dbReference>
<feature type="binding site" evidence="6">
    <location>
        <position position="227"/>
    </location>
    <ligand>
        <name>(S)-malate</name>
        <dbReference type="ChEBI" id="CHEBI:15589"/>
    </ligand>
</feature>
<proteinExistence type="inferred from homology"/>
<protein>
    <recommendedName>
        <fullName evidence="8">Malic enzyme</fullName>
    </recommendedName>
</protein>
<dbReference type="SUPFAM" id="SSF51735">
    <property type="entry name" value="NAD(P)-binding Rossmann-fold domains"/>
    <property type="match status" value="1"/>
</dbReference>
<organism evidence="11 12">
    <name type="scientific">Batillaria attramentaria</name>
    <dbReference type="NCBI Taxonomy" id="370345"/>
    <lineage>
        <taxon>Eukaryota</taxon>
        <taxon>Metazoa</taxon>
        <taxon>Spiralia</taxon>
        <taxon>Lophotrochozoa</taxon>
        <taxon>Mollusca</taxon>
        <taxon>Gastropoda</taxon>
        <taxon>Caenogastropoda</taxon>
        <taxon>Sorbeoconcha</taxon>
        <taxon>Cerithioidea</taxon>
        <taxon>Batillariidae</taxon>
        <taxon>Batillaria</taxon>
    </lineage>
</organism>
<dbReference type="EMBL" id="JACVVK020000229">
    <property type="protein sequence ID" value="KAK7483320.1"/>
    <property type="molecule type" value="Genomic_DNA"/>
</dbReference>
<dbReference type="SUPFAM" id="SSF53223">
    <property type="entry name" value="Aminoacid dehydrogenase-like, N-terminal domain"/>
    <property type="match status" value="1"/>
</dbReference>
<evidence type="ECO:0000256" key="6">
    <source>
        <dbReference type="PIRSR" id="PIRSR000106-2"/>
    </source>
</evidence>
<dbReference type="PRINTS" id="PR00072">
    <property type="entry name" value="MALOXRDTASE"/>
</dbReference>
<feature type="domain" description="Malic enzyme NAD-binding" evidence="9">
    <location>
        <begin position="342"/>
        <end position="595"/>
    </location>
</feature>
<dbReference type="FunFam" id="3.40.50.720:FF:000060">
    <property type="entry name" value="Malic enzyme"/>
    <property type="match status" value="1"/>
</dbReference>
<name>A0ABD0K8B7_9CAEN</name>
<comment type="similarity">
    <text evidence="2 8">Belongs to the malic enzymes family.</text>
</comment>
<evidence type="ECO:0000313" key="12">
    <source>
        <dbReference type="Proteomes" id="UP001519460"/>
    </source>
</evidence>
<dbReference type="InterPro" id="IPR037062">
    <property type="entry name" value="Malic_N_dom_sf"/>
</dbReference>
<dbReference type="PANTHER" id="PTHR23406:SF90">
    <property type="entry name" value="MALIC ENZYME-RELATED"/>
    <property type="match status" value="1"/>
</dbReference>
<dbReference type="Pfam" id="PF03949">
    <property type="entry name" value="Malic_M"/>
    <property type="match status" value="1"/>
</dbReference>
<dbReference type="InterPro" id="IPR015884">
    <property type="entry name" value="Malic_enzyme_CS"/>
</dbReference>
<dbReference type="PROSITE" id="PS00331">
    <property type="entry name" value="MALIC_ENZYMES"/>
    <property type="match status" value="1"/>
</dbReference>
<evidence type="ECO:0000313" key="11">
    <source>
        <dbReference type="EMBL" id="KAK7483320.1"/>
    </source>
</evidence>
<dbReference type="SMART" id="SM01274">
    <property type="entry name" value="malic"/>
    <property type="match status" value="1"/>
</dbReference>
<dbReference type="InterPro" id="IPR012301">
    <property type="entry name" value="Malic_N_dom"/>
</dbReference>
<dbReference type="AlphaFoldDB" id="A0ABD0K8B7"/>
<dbReference type="InterPro" id="IPR036291">
    <property type="entry name" value="NAD(P)-bd_dom_sf"/>
</dbReference>
<feature type="active site" description="Proton donor" evidence="5">
    <location>
        <position position="174"/>
    </location>
</feature>
<keyword evidence="4 8" id="KW-0560">Oxidoreductase</keyword>
<evidence type="ECO:0000259" key="9">
    <source>
        <dbReference type="SMART" id="SM00919"/>
    </source>
</evidence>
<evidence type="ECO:0000256" key="3">
    <source>
        <dbReference type="ARBA" id="ARBA00022723"/>
    </source>
</evidence>
<feature type="binding site" evidence="6">
    <location>
        <position position="526"/>
    </location>
    <ligand>
        <name>(S)-malate</name>
        <dbReference type="ChEBI" id="CHEBI:15589"/>
    </ligand>
</feature>
<dbReference type="GO" id="GO:0046872">
    <property type="term" value="F:metal ion binding"/>
    <property type="evidence" value="ECO:0007669"/>
    <property type="project" value="UniProtKB-KW"/>
</dbReference>
<comment type="cofactor">
    <cofactor evidence="7">
        <name>Mg(2+)</name>
        <dbReference type="ChEBI" id="CHEBI:18420"/>
    </cofactor>
    <cofactor evidence="7">
        <name>Mn(2+)</name>
        <dbReference type="ChEBI" id="CHEBI:29035"/>
    </cofactor>
    <text evidence="7">Divalent metal cations. Prefers magnesium or manganese.</text>
</comment>
<feature type="binding site" evidence="7">
    <location>
        <position position="317"/>
    </location>
    <ligand>
        <name>a divalent metal cation</name>
        <dbReference type="ChEBI" id="CHEBI:60240"/>
    </ligand>
</feature>
<comment type="cofactor">
    <cofactor evidence="1">
        <name>Mn(2+)</name>
        <dbReference type="ChEBI" id="CHEBI:29035"/>
    </cofactor>
</comment>
<feature type="binding site" evidence="7">
    <location>
        <position position="341"/>
    </location>
    <ligand>
        <name>a divalent metal cation</name>
        <dbReference type="ChEBI" id="CHEBI:60240"/>
    </ligand>
</feature>
<feature type="binding site" evidence="6">
    <location>
        <position position="482"/>
    </location>
    <ligand>
        <name>(S)-malate</name>
        <dbReference type="ChEBI" id="CHEBI:15589"/>
    </ligand>
</feature>
<dbReference type="InterPro" id="IPR012302">
    <property type="entry name" value="Malic_NAD-bd"/>
</dbReference>
<dbReference type="FunFam" id="3.40.50.10380:FF:000004">
    <property type="entry name" value="Malic enzyme"/>
    <property type="match status" value="1"/>
</dbReference>
<feature type="active site" description="Proton acceptor" evidence="5">
    <location>
        <position position="245"/>
    </location>
</feature>
<dbReference type="Gene3D" id="3.40.50.720">
    <property type="entry name" value="NAD(P)-binding Rossmann-like Domain"/>
    <property type="match status" value="1"/>
</dbReference>
<keyword evidence="12" id="KW-1185">Reference proteome</keyword>
<comment type="caution">
    <text evidence="11">The sequence shown here is derived from an EMBL/GenBank/DDBJ whole genome shotgun (WGS) entry which is preliminary data.</text>
</comment>
<keyword evidence="3 7" id="KW-0479">Metal-binding</keyword>
<evidence type="ECO:0000256" key="7">
    <source>
        <dbReference type="PIRSR" id="PIRSR000106-3"/>
    </source>
</evidence>
<dbReference type="InterPro" id="IPR046346">
    <property type="entry name" value="Aminoacid_DH-like_N_sf"/>
</dbReference>
<sequence>MAMNLTTQSLRRIVASFSPARNRRMPATLPLQTSLTFYEYDLIMSRLSNDLERTVPACASFHTSGPCASDRDDKARKDLRSHARVRGIDILRNPRLNKGTAFTLKERQLMGIHGLLPPVVRSLDEQMVRVMSNFTKRATDLDRYIYLMSLQERNERLFYRVLTQNVEQMMPIVYTPTVGQACQQYGVAFRRPRGLFISIKDAGHVYEMICNWPERNVKAIVVTDGERILGLGDLGVYGMGIPVGKLSLYTALGGIAPSKCLPVILDVGTNNKKLHEDPLYIGMAKERVTGERYDAFIDEFMKAVVKRYGQGCLVQFEDFGNHNAFRLLEKYRHKYCTFNDDIQGTAAVAAAGVFASLRITGKKLVDNTFVFQGAGEANIGIAELLALAMQEEGLPKEEAYKRIWMVDSRGLIVKDRPSGGINQHKAPFAKEFKPLTSLEEIVNELKPTALIGAAAIPGAFTENVLRSMGKFNERPIIFALSNPTSMSECTAEQAYKLTEGRCVFASGSPFPACTLNGKTYYPGQGNNAYIFPGVALGVLTCGVRHIEDKIFLHAAQSLANLVTDADLAEGRVYPPLSMIREVSARIATDLANYVYSKGMASFYPEPEDKEEFIRSFVYDTSYESFEPETWEWEE</sequence>
<evidence type="ECO:0000256" key="1">
    <source>
        <dbReference type="ARBA" id="ARBA00001936"/>
    </source>
</evidence>
<dbReference type="Gene3D" id="3.40.50.10380">
    <property type="entry name" value="Malic enzyme, N-terminal domain"/>
    <property type="match status" value="1"/>
</dbReference>
<accession>A0ABD0K8B7</accession>
<evidence type="ECO:0000259" key="10">
    <source>
        <dbReference type="SMART" id="SM01274"/>
    </source>
</evidence>
<evidence type="ECO:0000256" key="8">
    <source>
        <dbReference type="RuleBase" id="RU003426"/>
    </source>
</evidence>
<feature type="binding site" evidence="7">
    <location>
        <position position="318"/>
    </location>
    <ligand>
        <name>a divalent metal cation</name>
        <dbReference type="ChEBI" id="CHEBI:60240"/>
    </ligand>
</feature>
<evidence type="ECO:0000256" key="2">
    <source>
        <dbReference type="ARBA" id="ARBA00008785"/>
    </source>
</evidence>
<dbReference type="InterPro" id="IPR001891">
    <property type="entry name" value="Malic_OxRdtase"/>
</dbReference>
<dbReference type="PIRSF" id="PIRSF000106">
    <property type="entry name" value="ME"/>
    <property type="match status" value="1"/>
</dbReference>
<dbReference type="SMART" id="SM00919">
    <property type="entry name" value="Malic_M"/>
    <property type="match status" value="1"/>
</dbReference>
<dbReference type="CDD" id="cd05312">
    <property type="entry name" value="NAD_bind_1_malic_enz"/>
    <property type="match status" value="1"/>
</dbReference>
<dbReference type="Pfam" id="PF00390">
    <property type="entry name" value="malic"/>
    <property type="match status" value="1"/>
</dbReference>
<dbReference type="Proteomes" id="UP001519460">
    <property type="component" value="Unassembled WGS sequence"/>
</dbReference>